<gene>
    <name evidence="1" type="ORF">RNA01_06590</name>
</gene>
<evidence type="ECO:0000313" key="1">
    <source>
        <dbReference type="EMBL" id="GEO83727.1"/>
    </source>
</evidence>
<accession>A0A512HE55</accession>
<dbReference type="AlphaFoldDB" id="A0A512HE55"/>
<evidence type="ECO:0000313" key="2">
    <source>
        <dbReference type="Proteomes" id="UP000321717"/>
    </source>
</evidence>
<keyword evidence="2" id="KW-1185">Reference proteome</keyword>
<proteinExistence type="predicted"/>
<name>A0A512HE55_9HYPH</name>
<comment type="caution">
    <text evidence="1">The sequence shown here is derived from an EMBL/GenBank/DDBJ whole genome shotgun (WGS) entry which is preliminary data.</text>
</comment>
<sequence length="109" mass="12022">MEVIKLKDMLVNWLLALATLASLIAEGCNHATAKRIKDAKLKVAMAKFLLNRDDAILELFEKRSLKFSSEKSSLSHLSGIKKSPNKIGSFLVFGRLSYCALLLKISEGA</sequence>
<protein>
    <submittedName>
        <fullName evidence="1">Uncharacterized protein</fullName>
    </submittedName>
</protein>
<reference evidence="1 2" key="1">
    <citation type="submission" date="2019-07" db="EMBL/GenBank/DDBJ databases">
        <title>Whole genome shotgun sequence of Rhizobium naphthalenivorans NBRC 107585.</title>
        <authorList>
            <person name="Hosoyama A."/>
            <person name="Uohara A."/>
            <person name="Ohji S."/>
            <person name="Ichikawa N."/>
        </authorList>
    </citation>
    <scope>NUCLEOTIDE SEQUENCE [LARGE SCALE GENOMIC DNA]</scope>
    <source>
        <strain evidence="1 2">NBRC 107585</strain>
    </source>
</reference>
<organism evidence="1 2">
    <name type="scientific">Ciceribacter naphthalenivorans</name>
    <dbReference type="NCBI Taxonomy" id="1118451"/>
    <lineage>
        <taxon>Bacteria</taxon>
        <taxon>Pseudomonadati</taxon>
        <taxon>Pseudomonadota</taxon>
        <taxon>Alphaproteobacteria</taxon>
        <taxon>Hyphomicrobiales</taxon>
        <taxon>Rhizobiaceae</taxon>
        <taxon>Ciceribacter</taxon>
    </lineage>
</organism>
<dbReference type="EMBL" id="BJZP01000002">
    <property type="protein sequence ID" value="GEO83727.1"/>
    <property type="molecule type" value="Genomic_DNA"/>
</dbReference>
<dbReference type="Proteomes" id="UP000321717">
    <property type="component" value="Unassembled WGS sequence"/>
</dbReference>